<gene>
    <name evidence="3" type="ORF">Mgrana_00268</name>
</gene>
<keyword evidence="4" id="KW-1185">Reference proteome</keyword>
<dbReference type="InterPro" id="IPR027795">
    <property type="entry name" value="CASTOR_ACT_dom"/>
</dbReference>
<dbReference type="Pfam" id="PF13840">
    <property type="entry name" value="ACT_7"/>
    <property type="match status" value="1"/>
</dbReference>
<evidence type="ECO:0000313" key="4">
    <source>
        <dbReference type="Proteomes" id="UP000266178"/>
    </source>
</evidence>
<dbReference type="OrthoDB" id="5615858at2"/>
<dbReference type="InterPro" id="IPR049447">
    <property type="entry name" value="A9CJY8-like_N"/>
</dbReference>
<dbReference type="Proteomes" id="UP000266178">
    <property type="component" value="Unassembled WGS sequence"/>
</dbReference>
<dbReference type="RefSeq" id="WP_119355806.1">
    <property type="nucleotide sequence ID" value="NZ_BJXM01000002.1"/>
</dbReference>
<dbReference type="PANTHER" id="PTHR31131">
    <property type="entry name" value="CHROMOSOME 1, WHOLE GENOME SHOTGUN SEQUENCE"/>
    <property type="match status" value="1"/>
</dbReference>
<proteinExistence type="predicted"/>
<reference evidence="3 4" key="1">
    <citation type="submission" date="2018-08" db="EMBL/GenBank/DDBJ databases">
        <title>Meiothermus granaticius genome AF-68 sequencing project.</title>
        <authorList>
            <person name="Da Costa M.S."/>
            <person name="Albuquerque L."/>
            <person name="Raposo P."/>
            <person name="Froufe H.J.C."/>
            <person name="Barroso C.S."/>
            <person name="Egas C."/>
        </authorList>
    </citation>
    <scope>NUCLEOTIDE SEQUENCE [LARGE SCALE GENOMIC DNA]</scope>
    <source>
        <strain evidence="3 4">AF-68</strain>
    </source>
</reference>
<dbReference type="EMBL" id="QWLB01000003">
    <property type="protein sequence ID" value="RIH93685.1"/>
    <property type="molecule type" value="Genomic_DNA"/>
</dbReference>
<evidence type="ECO:0000259" key="1">
    <source>
        <dbReference type="Pfam" id="PF13840"/>
    </source>
</evidence>
<protein>
    <submittedName>
        <fullName evidence="3">ACT domain protein</fullName>
    </submittedName>
</protein>
<accession>A0A399FD55</accession>
<dbReference type="InterPro" id="IPR016540">
    <property type="entry name" value="UCP008459"/>
</dbReference>
<dbReference type="SUPFAM" id="SSF55021">
    <property type="entry name" value="ACT-like"/>
    <property type="match status" value="2"/>
</dbReference>
<dbReference type="AlphaFoldDB" id="A0A399FD55"/>
<feature type="domain" description="CASTOR ACT" evidence="1">
    <location>
        <begin position="57"/>
        <end position="118"/>
    </location>
</feature>
<dbReference type="InterPro" id="IPR051719">
    <property type="entry name" value="CASTOR_mTORC1"/>
</dbReference>
<name>A0A399FD55_9DEIN</name>
<dbReference type="InterPro" id="IPR045865">
    <property type="entry name" value="ACT-like_dom_sf"/>
</dbReference>
<evidence type="ECO:0000313" key="3">
    <source>
        <dbReference type="EMBL" id="RIH93685.1"/>
    </source>
</evidence>
<evidence type="ECO:0000259" key="2">
    <source>
        <dbReference type="Pfam" id="PF21631"/>
    </source>
</evidence>
<organism evidence="3 4">
    <name type="scientific">Meiothermus granaticius NBRC 107808</name>
    <dbReference type="NCBI Taxonomy" id="1227551"/>
    <lineage>
        <taxon>Bacteria</taxon>
        <taxon>Thermotogati</taxon>
        <taxon>Deinococcota</taxon>
        <taxon>Deinococci</taxon>
        <taxon>Thermales</taxon>
        <taxon>Thermaceae</taxon>
        <taxon>Meiothermus</taxon>
    </lineage>
</organism>
<dbReference type="Pfam" id="PF21631">
    <property type="entry name" value="A9CJY8-like_N"/>
    <property type="match status" value="1"/>
</dbReference>
<sequence>MSLTLELLPEPYAICRLAAHSPIPAWAEGGGFVGISRSPEELSIVCWESRVPAGVQAERGWRALKLRGPFEFSLCGILASVLNPLAQAQIGILAVSTFDTDYVWVKSGQLEPALQALESAGHVVQIPKEHP</sequence>
<dbReference type="Gene3D" id="3.30.2130.10">
    <property type="entry name" value="VC0802-like"/>
    <property type="match status" value="1"/>
</dbReference>
<feature type="domain" description="A9CJY8-like N-terminal" evidence="2">
    <location>
        <begin position="11"/>
        <end position="53"/>
    </location>
</feature>
<dbReference type="PIRSF" id="PIRSF008459">
    <property type="entry name" value="UCP008459"/>
    <property type="match status" value="1"/>
</dbReference>
<dbReference type="PANTHER" id="PTHR31131:SF6">
    <property type="entry name" value="CASTOR ACT DOMAIN-CONTAINING PROTEIN"/>
    <property type="match status" value="1"/>
</dbReference>
<comment type="caution">
    <text evidence="3">The sequence shown here is derived from an EMBL/GenBank/DDBJ whole genome shotgun (WGS) entry which is preliminary data.</text>
</comment>